<dbReference type="GO" id="GO:0071949">
    <property type="term" value="F:FAD binding"/>
    <property type="evidence" value="ECO:0007669"/>
    <property type="project" value="InterPro"/>
</dbReference>
<evidence type="ECO:0000256" key="12">
    <source>
        <dbReference type="ARBA" id="ARBA00023136"/>
    </source>
</evidence>
<keyword evidence="12" id="KW-0472">Membrane</keyword>
<dbReference type="SUPFAM" id="SSF110019">
    <property type="entry name" value="ERO1-like"/>
    <property type="match status" value="1"/>
</dbReference>
<evidence type="ECO:0000256" key="2">
    <source>
        <dbReference type="ARBA" id="ARBA00004367"/>
    </source>
</evidence>
<keyword evidence="8" id="KW-0256">Endoplasmic reticulum</keyword>
<evidence type="ECO:0000256" key="6">
    <source>
        <dbReference type="ARBA" id="ARBA00022630"/>
    </source>
</evidence>
<evidence type="ECO:0000256" key="1">
    <source>
        <dbReference type="ARBA" id="ARBA00001974"/>
    </source>
</evidence>
<evidence type="ECO:0000256" key="8">
    <source>
        <dbReference type="ARBA" id="ARBA00022824"/>
    </source>
</evidence>
<evidence type="ECO:0000256" key="9">
    <source>
        <dbReference type="ARBA" id="ARBA00022827"/>
    </source>
</evidence>
<comment type="subcellular location">
    <subcellularLocation>
        <location evidence="2">Endoplasmic reticulum membrane</location>
        <topology evidence="2">Peripheral membrane protein</topology>
        <orientation evidence="2">Lumenal side</orientation>
    </subcellularLocation>
</comment>
<keyword evidence="7" id="KW-0732">Signal</keyword>
<protein>
    <recommendedName>
        <fullName evidence="18">Endoplasmic reticulum oxidoreductin-1-like</fullName>
    </recommendedName>
</protein>
<keyword evidence="5" id="KW-0813">Transport</keyword>
<dbReference type="AlphaFoldDB" id="A0A2G3AJN6"/>
<organism evidence="16 17">
    <name type="scientific">Capsicum annuum</name>
    <name type="common">Capsicum pepper</name>
    <dbReference type="NCBI Taxonomy" id="4072"/>
    <lineage>
        <taxon>Eukaryota</taxon>
        <taxon>Viridiplantae</taxon>
        <taxon>Streptophyta</taxon>
        <taxon>Embryophyta</taxon>
        <taxon>Tracheophyta</taxon>
        <taxon>Spermatophyta</taxon>
        <taxon>Magnoliopsida</taxon>
        <taxon>eudicotyledons</taxon>
        <taxon>Gunneridae</taxon>
        <taxon>Pentapetalae</taxon>
        <taxon>asterids</taxon>
        <taxon>lamiids</taxon>
        <taxon>Solanales</taxon>
        <taxon>Solanaceae</taxon>
        <taxon>Solanoideae</taxon>
        <taxon>Capsiceae</taxon>
        <taxon>Capsicum</taxon>
    </lineage>
</organism>
<evidence type="ECO:0000256" key="13">
    <source>
        <dbReference type="ARBA" id="ARBA00023157"/>
    </source>
</evidence>
<evidence type="ECO:0000256" key="7">
    <source>
        <dbReference type="ARBA" id="ARBA00022729"/>
    </source>
</evidence>
<dbReference type="Pfam" id="PF04137">
    <property type="entry name" value="ERO1"/>
    <property type="match status" value="1"/>
</dbReference>
<keyword evidence="15" id="KW-0676">Redox-active center</keyword>
<evidence type="ECO:0000256" key="5">
    <source>
        <dbReference type="ARBA" id="ARBA00022448"/>
    </source>
</evidence>
<dbReference type="PANTHER" id="PTHR12613:SF0">
    <property type="entry name" value="ERO1-LIKE PROTEIN"/>
    <property type="match status" value="1"/>
</dbReference>
<keyword evidence="9" id="KW-0274">FAD</keyword>
<evidence type="ECO:0000256" key="3">
    <source>
        <dbReference type="ARBA" id="ARBA00008277"/>
    </source>
</evidence>
<comment type="similarity">
    <text evidence="3">Belongs to the EROs family.</text>
</comment>
<evidence type="ECO:0000313" key="16">
    <source>
        <dbReference type="EMBL" id="PHT94455.1"/>
    </source>
</evidence>
<comment type="subunit">
    <text evidence="4">May function both as a monomer and a homodimer.</text>
</comment>
<dbReference type="STRING" id="4072.A0A2G3AJN6"/>
<keyword evidence="13" id="KW-1015">Disulfide bond</keyword>
<evidence type="ECO:0000256" key="15">
    <source>
        <dbReference type="ARBA" id="ARBA00023284"/>
    </source>
</evidence>
<dbReference type="InterPro" id="IPR007266">
    <property type="entry name" value="Ero1"/>
</dbReference>
<sequence>MYDRVLQYPDRVRNLYFTFLFVLHVIAKAENDTGNCEEDIKAQSLMRQLLYNQKLQAACPVLFDEAKLWKGQSRPELKQQIQKQFRNIRDSSFNSLFGAIVEAVNNSLNYIFLRKNNLDETIPVWMNASS</sequence>
<dbReference type="Gramene" id="PHT94455">
    <property type="protein sequence ID" value="PHT94455"/>
    <property type="gene ID" value="T459_02337"/>
</dbReference>
<comment type="cofactor">
    <cofactor evidence="1">
        <name>FAD</name>
        <dbReference type="ChEBI" id="CHEBI:57692"/>
    </cofactor>
</comment>
<dbReference type="Proteomes" id="UP000222542">
    <property type="component" value="Unassembled WGS sequence"/>
</dbReference>
<keyword evidence="11" id="KW-0560">Oxidoreductase</keyword>
<name>A0A2G3AJN6_CAPAN</name>
<proteinExistence type="inferred from homology"/>
<keyword evidence="17" id="KW-1185">Reference proteome</keyword>
<dbReference type="PANTHER" id="PTHR12613">
    <property type="entry name" value="ERO1-RELATED"/>
    <property type="match status" value="1"/>
</dbReference>
<dbReference type="OMA" id="ANLWKGR"/>
<dbReference type="GO" id="GO:0005789">
    <property type="term" value="C:endoplasmic reticulum membrane"/>
    <property type="evidence" value="ECO:0007669"/>
    <property type="project" value="UniProtKB-SubCell"/>
</dbReference>
<evidence type="ECO:0000256" key="14">
    <source>
        <dbReference type="ARBA" id="ARBA00023180"/>
    </source>
</evidence>
<dbReference type="InterPro" id="IPR037192">
    <property type="entry name" value="ERO1-like_sf"/>
</dbReference>
<dbReference type="GO" id="GO:0015035">
    <property type="term" value="F:protein-disulfide reductase activity"/>
    <property type="evidence" value="ECO:0007669"/>
    <property type="project" value="InterPro"/>
</dbReference>
<evidence type="ECO:0000256" key="11">
    <source>
        <dbReference type="ARBA" id="ARBA00023002"/>
    </source>
</evidence>
<keyword evidence="14" id="KW-0325">Glycoprotein</keyword>
<reference evidence="16 17" key="1">
    <citation type="journal article" date="2014" name="Nat. Genet.">
        <title>Genome sequence of the hot pepper provides insights into the evolution of pungency in Capsicum species.</title>
        <authorList>
            <person name="Kim S."/>
            <person name="Park M."/>
            <person name="Yeom S.I."/>
            <person name="Kim Y.M."/>
            <person name="Lee J.M."/>
            <person name="Lee H.A."/>
            <person name="Seo E."/>
            <person name="Choi J."/>
            <person name="Cheong K."/>
            <person name="Kim K.T."/>
            <person name="Jung K."/>
            <person name="Lee G.W."/>
            <person name="Oh S.K."/>
            <person name="Bae C."/>
            <person name="Kim S.B."/>
            <person name="Lee H.Y."/>
            <person name="Kim S.Y."/>
            <person name="Kim M.S."/>
            <person name="Kang B.C."/>
            <person name="Jo Y.D."/>
            <person name="Yang H.B."/>
            <person name="Jeong H.J."/>
            <person name="Kang W.H."/>
            <person name="Kwon J.K."/>
            <person name="Shin C."/>
            <person name="Lim J.Y."/>
            <person name="Park J.H."/>
            <person name="Huh J.H."/>
            <person name="Kim J.S."/>
            <person name="Kim B.D."/>
            <person name="Cohen O."/>
            <person name="Paran I."/>
            <person name="Suh M.C."/>
            <person name="Lee S.B."/>
            <person name="Kim Y.K."/>
            <person name="Shin Y."/>
            <person name="Noh S.J."/>
            <person name="Park J."/>
            <person name="Seo Y.S."/>
            <person name="Kwon S.Y."/>
            <person name="Kim H.A."/>
            <person name="Park J.M."/>
            <person name="Kim H.J."/>
            <person name="Choi S.B."/>
            <person name="Bosland P.W."/>
            <person name="Reeves G."/>
            <person name="Jo S.H."/>
            <person name="Lee B.W."/>
            <person name="Cho H.T."/>
            <person name="Choi H.S."/>
            <person name="Lee M.S."/>
            <person name="Yu Y."/>
            <person name="Do Choi Y."/>
            <person name="Park B.S."/>
            <person name="van Deynze A."/>
            <person name="Ashrafi H."/>
            <person name="Hill T."/>
            <person name="Kim W.T."/>
            <person name="Pai H.S."/>
            <person name="Ahn H.K."/>
            <person name="Yeam I."/>
            <person name="Giovannoni J.J."/>
            <person name="Rose J.K."/>
            <person name="Sorensen I."/>
            <person name="Lee S.J."/>
            <person name="Kim R.W."/>
            <person name="Choi I.Y."/>
            <person name="Choi B.S."/>
            <person name="Lim J.S."/>
            <person name="Lee Y.H."/>
            <person name="Choi D."/>
        </authorList>
    </citation>
    <scope>NUCLEOTIDE SEQUENCE [LARGE SCALE GENOMIC DNA]</scope>
    <source>
        <strain evidence="17">cv. CM334</strain>
    </source>
</reference>
<evidence type="ECO:0000256" key="10">
    <source>
        <dbReference type="ARBA" id="ARBA00022982"/>
    </source>
</evidence>
<reference evidence="16 17" key="2">
    <citation type="journal article" date="2017" name="Genome Biol.">
        <title>New reference genome sequences of hot pepper reveal the massive evolution of plant disease-resistance genes by retroduplication.</title>
        <authorList>
            <person name="Kim S."/>
            <person name="Park J."/>
            <person name="Yeom S.I."/>
            <person name="Kim Y.M."/>
            <person name="Seo E."/>
            <person name="Kim K.T."/>
            <person name="Kim M.S."/>
            <person name="Lee J.M."/>
            <person name="Cheong K."/>
            <person name="Shin H.S."/>
            <person name="Kim S.B."/>
            <person name="Han K."/>
            <person name="Lee J."/>
            <person name="Park M."/>
            <person name="Lee H.A."/>
            <person name="Lee H.Y."/>
            <person name="Lee Y."/>
            <person name="Oh S."/>
            <person name="Lee J.H."/>
            <person name="Choi E."/>
            <person name="Choi E."/>
            <person name="Lee S.E."/>
            <person name="Jeon J."/>
            <person name="Kim H."/>
            <person name="Choi G."/>
            <person name="Song H."/>
            <person name="Lee J."/>
            <person name="Lee S.C."/>
            <person name="Kwon J.K."/>
            <person name="Lee H.Y."/>
            <person name="Koo N."/>
            <person name="Hong Y."/>
            <person name="Kim R.W."/>
            <person name="Kang W.H."/>
            <person name="Huh J.H."/>
            <person name="Kang B.C."/>
            <person name="Yang T.J."/>
            <person name="Lee Y.H."/>
            <person name="Bennetzen J.L."/>
            <person name="Choi D."/>
        </authorList>
    </citation>
    <scope>NUCLEOTIDE SEQUENCE [LARGE SCALE GENOMIC DNA]</scope>
    <source>
        <strain evidence="17">cv. CM334</strain>
    </source>
</reference>
<dbReference type="GO" id="GO:0016972">
    <property type="term" value="F:thiol oxidase activity"/>
    <property type="evidence" value="ECO:0007669"/>
    <property type="project" value="InterPro"/>
</dbReference>
<evidence type="ECO:0000313" key="17">
    <source>
        <dbReference type="Proteomes" id="UP000222542"/>
    </source>
</evidence>
<dbReference type="EMBL" id="AYRZ02000001">
    <property type="protein sequence ID" value="PHT94455.1"/>
    <property type="molecule type" value="Genomic_DNA"/>
</dbReference>
<keyword evidence="6" id="KW-0285">Flavoprotein</keyword>
<keyword evidence="10" id="KW-0249">Electron transport</keyword>
<gene>
    <name evidence="16" type="ORF">T459_02337</name>
</gene>
<comment type="caution">
    <text evidence="16">The sequence shown here is derived from an EMBL/GenBank/DDBJ whole genome shotgun (WGS) entry which is preliminary data.</text>
</comment>
<dbReference type="GO" id="GO:0034975">
    <property type="term" value="P:protein folding in endoplasmic reticulum"/>
    <property type="evidence" value="ECO:0007669"/>
    <property type="project" value="InterPro"/>
</dbReference>
<evidence type="ECO:0000256" key="4">
    <source>
        <dbReference type="ARBA" id="ARBA00011802"/>
    </source>
</evidence>
<evidence type="ECO:0008006" key="18">
    <source>
        <dbReference type="Google" id="ProtNLM"/>
    </source>
</evidence>
<accession>A0A2G3AJN6</accession>